<evidence type="ECO:0000256" key="3">
    <source>
        <dbReference type="ARBA" id="ARBA00022927"/>
    </source>
</evidence>
<reference evidence="5" key="1">
    <citation type="submission" date="2021-01" db="EMBL/GenBank/DDBJ databases">
        <authorList>
            <person name="Corre E."/>
            <person name="Pelletier E."/>
            <person name="Niang G."/>
            <person name="Scheremetjew M."/>
            <person name="Finn R."/>
            <person name="Kale V."/>
            <person name="Holt S."/>
            <person name="Cochrane G."/>
            <person name="Meng A."/>
            <person name="Brown T."/>
            <person name="Cohen L."/>
        </authorList>
    </citation>
    <scope>NUCLEOTIDE SEQUENCE</scope>
    <source>
        <strain evidence="5">CCMP3303</strain>
    </source>
</reference>
<keyword evidence="1" id="KW-0813">Transport</keyword>
<dbReference type="EMBL" id="HBEJ01002480">
    <property type="protein sequence ID" value="CAD8361508.1"/>
    <property type="molecule type" value="Transcribed_RNA"/>
</dbReference>
<dbReference type="GO" id="GO:0005829">
    <property type="term" value="C:cytosol"/>
    <property type="evidence" value="ECO:0007669"/>
    <property type="project" value="TreeGrafter"/>
</dbReference>
<evidence type="ECO:0000256" key="4">
    <source>
        <dbReference type="SAM" id="MobiDB-lite"/>
    </source>
</evidence>
<dbReference type="SUPFAM" id="SSF51316">
    <property type="entry name" value="Mss4-like"/>
    <property type="match status" value="1"/>
</dbReference>
<protein>
    <submittedName>
        <fullName evidence="5">Uncharacterized protein</fullName>
    </submittedName>
</protein>
<dbReference type="GO" id="GO:0005085">
    <property type="term" value="F:guanyl-nucleotide exchange factor activity"/>
    <property type="evidence" value="ECO:0007669"/>
    <property type="project" value="UniProtKB-KW"/>
</dbReference>
<evidence type="ECO:0000313" key="5">
    <source>
        <dbReference type="EMBL" id="CAD8361508.1"/>
    </source>
</evidence>
<organism evidence="5">
    <name type="scientific">Minutocellus polymorphus</name>
    <dbReference type="NCBI Taxonomy" id="265543"/>
    <lineage>
        <taxon>Eukaryota</taxon>
        <taxon>Sar</taxon>
        <taxon>Stramenopiles</taxon>
        <taxon>Ochrophyta</taxon>
        <taxon>Bacillariophyta</taxon>
        <taxon>Mediophyceae</taxon>
        <taxon>Cymatosirophycidae</taxon>
        <taxon>Cymatosirales</taxon>
        <taxon>Cymatosiraceae</taxon>
        <taxon>Minutocellus</taxon>
    </lineage>
</organism>
<dbReference type="AlphaFoldDB" id="A0A7S0FIV5"/>
<dbReference type="InterPro" id="IPR007515">
    <property type="entry name" value="Mss4"/>
</dbReference>
<evidence type="ECO:0000256" key="1">
    <source>
        <dbReference type="ARBA" id="ARBA00022448"/>
    </source>
</evidence>
<feature type="region of interest" description="Disordered" evidence="4">
    <location>
        <begin position="169"/>
        <end position="215"/>
    </location>
</feature>
<dbReference type="Gene3D" id="2.170.150.10">
    <property type="entry name" value="Metal Binding Protein, Guanine Nucleotide Exchange Factor, Chain A"/>
    <property type="match status" value="1"/>
</dbReference>
<dbReference type="GO" id="GO:0015031">
    <property type="term" value="P:protein transport"/>
    <property type="evidence" value="ECO:0007669"/>
    <property type="project" value="UniProtKB-KW"/>
</dbReference>
<dbReference type="PANTHER" id="PTHR13276">
    <property type="entry name" value="GUANINE NUCLEOTIDE EXCHANGE FACTOR MSS4"/>
    <property type="match status" value="1"/>
</dbReference>
<dbReference type="InterPro" id="IPR011323">
    <property type="entry name" value="Mss4/transl-control_tumour"/>
</dbReference>
<evidence type="ECO:0000256" key="2">
    <source>
        <dbReference type="ARBA" id="ARBA00022658"/>
    </source>
</evidence>
<keyword evidence="2" id="KW-0344">Guanine-nucleotide releasing factor</keyword>
<name>A0A7S0FIV5_9STRA</name>
<dbReference type="PROSITE" id="PS51796">
    <property type="entry name" value="MSS4"/>
    <property type="match status" value="1"/>
</dbReference>
<dbReference type="GO" id="GO:0007264">
    <property type="term" value="P:small GTPase-mediated signal transduction"/>
    <property type="evidence" value="ECO:0007669"/>
    <property type="project" value="InterPro"/>
</dbReference>
<dbReference type="PANTHER" id="PTHR13276:SF0">
    <property type="entry name" value="GUANINE NUCLEOTIDE EXCHANGE FACTOR MSS4"/>
    <property type="match status" value="1"/>
</dbReference>
<accession>A0A7S0FIV5</accession>
<keyword evidence="3" id="KW-0653">Protein transport</keyword>
<dbReference type="GO" id="GO:0008270">
    <property type="term" value="F:zinc ion binding"/>
    <property type="evidence" value="ECO:0007669"/>
    <property type="project" value="TreeGrafter"/>
</dbReference>
<feature type="compositionally biased region" description="Low complexity" evidence="4">
    <location>
        <begin position="190"/>
        <end position="206"/>
    </location>
</feature>
<proteinExistence type="predicted"/>
<dbReference type="GO" id="GO:0006892">
    <property type="term" value="P:post-Golgi vesicle-mediated transport"/>
    <property type="evidence" value="ECO:0007669"/>
    <property type="project" value="TreeGrafter"/>
</dbReference>
<dbReference type="Pfam" id="PF04421">
    <property type="entry name" value="Mss4"/>
    <property type="match status" value="1"/>
</dbReference>
<sequence length="215" mass="22875">MNDQLLTADNTNAHPLFCRHCGSQFLGAGKAQHEEHEATRAHLQRVAGTSAAGGGGDDDEGKEKKEPTEIVASCWRIDDMWDFDNFGQSRPVAGAATSGDGVDPITPETVYVVCAECEKGPVGVRWKAGEPYYLAHTLLAYEMKEGAPVNGTLPAGMSEEFVRQLIAQREEQQQGQDGGEGAEPPVIVMEESAAAGADAEAASETALGSEQKQEE</sequence>
<feature type="region of interest" description="Disordered" evidence="4">
    <location>
        <begin position="44"/>
        <end position="67"/>
    </location>
</feature>
<dbReference type="InterPro" id="IPR011057">
    <property type="entry name" value="Mss4-like_sf"/>
</dbReference>
<gene>
    <name evidence="5" type="ORF">MPOL1434_LOCUS1464</name>
</gene>
<dbReference type="GO" id="GO:0016020">
    <property type="term" value="C:membrane"/>
    <property type="evidence" value="ECO:0007669"/>
    <property type="project" value="TreeGrafter"/>
</dbReference>